<dbReference type="RefSeq" id="WP_211366228.1">
    <property type="nucleotide sequence ID" value="NZ_BAAAFY010000001.1"/>
</dbReference>
<feature type="chain" id="PRO_5022158856" description="DUF4878 domain-containing protein" evidence="1">
    <location>
        <begin position="23"/>
        <end position="150"/>
    </location>
</feature>
<feature type="signal peptide" evidence="1">
    <location>
        <begin position="1"/>
        <end position="22"/>
    </location>
</feature>
<evidence type="ECO:0000313" key="3">
    <source>
        <dbReference type="Proteomes" id="UP000316778"/>
    </source>
</evidence>
<dbReference type="EMBL" id="VLLG01000003">
    <property type="protein sequence ID" value="TWI88951.1"/>
    <property type="molecule type" value="Genomic_DNA"/>
</dbReference>
<gene>
    <name evidence="2" type="ORF">LX66_3042</name>
</gene>
<name>A0A562T5Y1_CHIJA</name>
<evidence type="ECO:0008006" key="4">
    <source>
        <dbReference type="Google" id="ProtNLM"/>
    </source>
</evidence>
<keyword evidence="1" id="KW-0732">Signal</keyword>
<evidence type="ECO:0000256" key="1">
    <source>
        <dbReference type="SAM" id="SignalP"/>
    </source>
</evidence>
<sequence length="150" mass="17690">MKYLNTLLVTTILVLATKMACGQTTVNETITETFFKAYEKNPTGAYEDLFISNKWMKDNKTQIQTIKIKFGDLLSSLGDYFGYELITEKKVGESYVLKSYLVKYERQPLRFTFVLYKPNKEWQIQNFSYDTNIQEELEEAAKAYRLNYNY</sequence>
<proteinExistence type="predicted"/>
<reference evidence="2 3" key="1">
    <citation type="journal article" date="2013" name="Stand. Genomic Sci.">
        <title>Genomic Encyclopedia of Type Strains, Phase I: The one thousand microbial genomes (KMG-I) project.</title>
        <authorList>
            <person name="Kyrpides N.C."/>
            <person name="Woyke T."/>
            <person name="Eisen J.A."/>
            <person name="Garrity G."/>
            <person name="Lilburn T.G."/>
            <person name="Beck B.J."/>
            <person name="Whitman W.B."/>
            <person name="Hugenholtz P."/>
            <person name="Klenk H.P."/>
        </authorList>
    </citation>
    <scope>NUCLEOTIDE SEQUENCE [LARGE SCALE GENOMIC DNA]</scope>
    <source>
        <strain evidence="2 3">DSM 13484</strain>
    </source>
</reference>
<comment type="caution">
    <text evidence="2">The sequence shown here is derived from an EMBL/GenBank/DDBJ whole genome shotgun (WGS) entry which is preliminary data.</text>
</comment>
<protein>
    <recommendedName>
        <fullName evidence="4">DUF4878 domain-containing protein</fullName>
    </recommendedName>
</protein>
<evidence type="ECO:0000313" key="2">
    <source>
        <dbReference type="EMBL" id="TWI88951.1"/>
    </source>
</evidence>
<organism evidence="2 3">
    <name type="scientific">Chitinophaga japonensis</name>
    <name type="common">Flexibacter japonensis</name>
    <dbReference type="NCBI Taxonomy" id="104662"/>
    <lineage>
        <taxon>Bacteria</taxon>
        <taxon>Pseudomonadati</taxon>
        <taxon>Bacteroidota</taxon>
        <taxon>Chitinophagia</taxon>
        <taxon>Chitinophagales</taxon>
        <taxon>Chitinophagaceae</taxon>
        <taxon>Chitinophaga</taxon>
    </lineage>
</organism>
<dbReference type="Proteomes" id="UP000316778">
    <property type="component" value="Unassembled WGS sequence"/>
</dbReference>
<dbReference type="AlphaFoldDB" id="A0A562T5Y1"/>
<keyword evidence="3" id="KW-1185">Reference proteome</keyword>
<accession>A0A562T5Y1</accession>